<dbReference type="Proteomes" id="UP001140453">
    <property type="component" value="Unassembled WGS sequence"/>
</dbReference>
<comment type="function">
    <text evidence="9">Component of the Mediator complex, a coactivator involved in the regulated transcription of nearly all RNA polymerase II-dependent genes. Mediator functions as a bridge to convey information from gene-specific regulatory proteins to the basal RNA polymerase II transcription machinery. Mediator is recruited to promoters by direct interactions with regulatory proteins and serves as a scaffold for the assembly of a functional preinitiation complex with RNA polymerase II and the general transcription factors.</text>
</comment>
<evidence type="ECO:0000256" key="5">
    <source>
        <dbReference type="ARBA" id="ARBA00023159"/>
    </source>
</evidence>
<evidence type="ECO:0000313" key="13">
    <source>
        <dbReference type="Proteomes" id="UP001140453"/>
    </source>
</evidence>
<keyword evidence="7 9" id="KW-0539">Nucleus</keyword>
<evidence type="ECO:0000256" key="1">
    <source>
        <dbReference type="ARBA" id="ARBA00004123"/>
    </source>
</evidence>
<feature type="region of interest" description="Disordered" evidence="10">
    <location>
        <begin position="115"/>
        <end position="134"/>
    </location>
</feature>
<evidence type="ECO:0000256" key="9">
    <source>
        <dbReference type="RuleBase" id="RU365082"/>
    </source>
</evidence>
<name>A0A9W8Z4Z5_9PEZI</name>
<dbReference type="PANTHER" id="PTHR12809">
    <property type="entry name" value="MEDIATOR COMPLEX SUBUNIT"/>
    <property type="match status" value="1"/>
</dbReference>
<feature type="region of interest" description="Disordered" evidence="10">
    <location>
        <begin position="1"/>
        <end position="42"/>
    </location>
</feature>
<evidence type="ECO:0000256" key="6">
    <source>
        <dbReference type="ARBA" id="ARBA00023163"/>
    </source>
</evidence>
<keyword evidence="4 9" id="KW-0805">Transcription regulation</keyword>
<dbReference type="GO" id="GO:0006357">
    <property type="term" value="P:regulation of transcription by RNA polymerase II"/>
    <property type="evidence" value="ECO:0007669"/>
    <property type="project" value="InterPro"/>
</dbReference>
<accession>A0A9W8Z4Z5</accession>
<protein>
    <recommendedName>
        <fullName evidence="3 9">Mediator of RNA polymerase II transcription subunit 14</fullName>
    </recommendedName>
    <alternativeName>
        <fullName evidence="8 9">Mediator complex subunit 14</fullName>
    </alternativeName>
</protein>
<dbReference type="Pfam" id="PF26204">
    <property type="entry name" value="Med14_fung"/>
    <property type="match status" value="1"/>
</dbReference>
<evidence type="ECO:0000256" key="8">
    <source>
        <dbReference type="ARBA" id="ARBA00032007"/>
    </source>
</evidence>
<evidence type="ECO:0000256" key="7">
    <source>
        <dbReference type="ARBA" id="ARBA00023242"/>
    </source>
</evidence>
<organism evidence="12 13">
    <name type="scientific">Gnomoniopsis smithogilvyi</name>
    <dbReference type="NCBI Taxonomy" id="1191159"/>
    <lineage>
        <taxon>Eukaryota</taxon>
        <taxon>Fungi</taxon>
        <taxon>Dikarya</taxon>
        <taxon>Ascomycota</taxon>
        <taxon>Pezizomycotina</taxon>
        <taxon>Sordariomycetes</taxon>
        <taxon>Sordariomycetidae</taxon>
        <taxon>Diaporthales</taxon>
        <taxon>Gnomoniaceae</taxon>
        <taxon>Gnomoniopsis</taxon>
    </lineage>
</organism>
<reference evidence="12" key="1">
    <citation type="submission" date="2022-10" db="EMBL/GenBank/DDBJ databases">
        <title>Tapping the CABI collections for fungal endophytes: first genome assemblies for Collariella, Neodidymelliopsis, Ascochyta clinopodiicola, Didymella pomorum, Didymosphaeria variabile, Neocosmospora piperis and Neocucurbitaria cava.</title>
        <authorList>
            <person name="Hill R."/>
        </authorList>
    </citation>
    <scope>NUCLEOTIDE SEQUENCE</scope>
    <source>
        <strain evidence="12">IMI 355082</strain>
    </source>
</reference>
<gene>
    <name evidence="12" type="primary">RGR1</name>
    <name evidence="12" type="ORF">N0V93_001121</name>
</gene>
<feature type="region of interest" description="Disordered" evidence="10">
    <location>
        <begin position="1071"/>
        <end position="1094"/>
    </location>
</feature>
<comment type="caution">
    <text evidence="12">The sequence shown here is derived from an EMBL/GenBank/DDBJ whole genome shotgun (WGS) entry which is preliminary data.</text>
</comment>
<keyword evidence="5 9" id="KW-0010">Activator</keyword>
<sequence length="1094" mass="122069">MEQGVQNGVVARNNYEKDAKASNGINGATKGDPSANKAVKSGGALVNGEVDAQKQAQPASSASDHAKIMKTLPPEIAHITANYFPLPFILQRLAQRSHNDLQTKIEELARISIGQGATNGNAPGSGEDSSEENQNKKANLLTFIQEMHSQWVKALVMSEWGRKSEQVSKLIDLHAHIMEQIRKYEQMLDRMGNIKRNLYNARLPDPDIKTALQVLSTGEAPFFPDFGFIPPPEQSAPEIKKWMNELNVLLSVRLNLDEYDKIPHWFRNYTIDNGRVTFKVKGEFEIDLTIADDDFEKQWWFLDVRFAFSPAPAEPSDALRFFIESKVNEALEAHGLKGCYEYLHEYVLTHKIQTIRRQAAVLSRRLWIDHTKVESLKRALSIQYWSQRYSAIGPKQGPNSAISAGPKSWFIIGVNSAKTPPPKAPLGAPTTSSIVIRWFRDGKEVKDEDLSFDTEQISAEALLKQIIGKHIKHILSSIYSKLLLKPRYKDRQASVSLSIDNDQPSDSCLMVQLTHEQTLKVQIDAITGSFIFHPHSNLISRRQNFLNTRARDSIEDGLLHIESIRCESLFEELARRGRSMGWRMCKPPVNQEEMRKLHSSKEPNSAIWLKHESWNASWFLVVSSSSAGDSWLLVSVIDKTPPKTVDPTGTTTTKKLVRPNRLNAPHSILDQPTVVISSFSKLPIKSANPEFSNDFFVDMATMTADTTTVIEDIGVLAAAKAERKMKSVTNPHLSSRLTMPALVVGTGIFLNLSSVLKVEKSRRQHKVTWAGDTVEIITRNVRTRGPGRLEITREAKVFVKDMRKVSLLKKGFIDRDVYFDPRQRHFRLDLRVLSHQSCMGILGQRLKAIDRLVDFVASINGIDGVNCDSVTLRKVVFTYSDPGNATAVEQKLWKVTLDLVRNNTILSLEPDNPHMRILDMLKKLINSPVGFEQLPYWLQTTLPLHRALESIESAWTPISSNGQGLFDVVPRAIDWVAVRFELPASAPNKPPRKLSLSVRVMDRHGENWWAVRYARDEAHPDDYKTALSSIFASAMSPEGWTGLGEAAAAPVRGGGIEPLLTRISDAVRAMATGSPGAGSGAGAGSSQGAPITLD</sequence>
<evidence type="ECO:0000256" key="10">
    <source>
        <dbReference type="SAM" id="MobiDB-lite"/>
    </source>
</evidence>
<dbReference type="InterPro" id="IPR013947">
    <property type="entry name" value="Mediator_Med14"/>
</dbReference>
<evidence type="ECO:0000256" key="4">
    <source>
        <dbReference type="ARBA" id="ARBA00023015"/>
    </source>
</evidence>
<evidence type="ECO:0000256" key="3">
    <source>
        <dbReference type="ARBA" id="ARBA00019619"/>
    </source>
</evidence>
<keyword evidence="6 9" id="KW-0804">Transcription</keyword>
<proteinExistence type="inferred from homology"/>
<comment type="subcellular location">
    <subcellularLocation>
        <location evidence="1 9">Nucleus</location>
    </subcellularLocation>
</comment>
<dbReference type="EMBL" id="JAPEVB010000001">
    <property type="protein sequence ID" value="KAJ4396899.1"/>
    <property type="molecule type" value="Genomic_DNA"/>
</dbReference>
<dbReference type="InterPro" id="IPR055122">
    <property type="entry name" value="Med14_N"/>
</dbReference>
<dbReference type="GO" id="GO:0070847">
    <property type="term" value="C:core mediator complex"/>
    <property type="evidence" value="ECO:0007669"/>
    <property type="project" value="TreeGrafter"/>
</dbReference>
<dbReference type="Pfam" id="PF08638">
    <property type="entry name" value="Med14"/>
    <property type="match status" value="1"/>
</dbReference>
<evidence type="ECO:0000313" key="12">
    <source>
        <dbReference type="EMBL" id="KAJ4396899.1"/>
    </source>
</evidence>
<comment type="similarity">
    <text evidence="2 9">Belongs to the Mediator complex subunit 14 family.</text>
</comment>
<dbReference type="OrthoDB" id="205099at2759"/>
<dbReference type="GO" id="GO:0003712">
    <property type="term" value="F:transcription coregulator activity"/>
    <property type="evidence" value="ECO:0007669"/>
    <property type="project" value="UniProtKB-UniRule"/>
</dbReference>
<keyword evidence="13" id="KW-1185">Reference proteome</keyword>
<dbReference type="GO" id="GO:0016592">
    <property type="term" value="C:mediator complex"/>
    <property type="evidence" value="ECO:0007669"/>
    <property type="project" value="UniProtKB-UniRule"/>
</dbReference>
<feature type="domain" description="Mediator complex subunit MED14 N-terminal" evidence="11">
    <location>
        <begin position="84"/>
        <end position="292"/>
    </location>
</feature>
<comment type="subunit">
    <text evidence="9">Component of the Mediator complex.</text>
</comment>
<dbReference type="AlphaFoldDB" id="A0A9W8Z4Z5"/>
<evidence type="ECO:0000256" key="2">
    <source>
        <dbReference type="ARBA" id="ARBA00007813"/>
    </source>
</evidence>
<evidence type="ECO:0000259" key="11">
    <source>
        <dbReference type="Pfam" id="PF08638"/>
    </source>
</evidence>
<feature type="compositionally biased region" description="Gly residues" evidence="10">
    <location>
        <begin position="1075"/>
        <end position="1085"/>
    </location>
</feature>
<dbReference type="PANTHER" id="PTHR12809:SF2">
    <property type="entry name" value="MEDIATOR OF RNA POLYMERASE II TRANSCRIPTION SUBUNIT 14"/>
    <property type="match status" value="1"/>
</dbReference>